<dbReference type="PRINTS" id="PR00344">
    <property type="entry name" value="BCTRLSENSOR"/>
</dbReference>
<dbReference type="SUPFAM" id="SSF55781">
    <property type="entry name" value="GAF domain-like"/>
    <property type="match status" value="1"/>
</dbReference>
<evidence type="ECO:0000313" key="12">
    <source>
        <dbReference type="EMBL" id="MCP3424020.1"/>
    </source>
</evidence>
<evidence type="ECO:0000256" key="8">
    <source>
        <dbReference type="ARBA" id="ARBA00022840"/>
    </source>
</evidence>
<dbReference type="CDD" id="cd00082">
    <property type="entry name" value="HisKA"/>
    <property type="match status" value="1"/>
</dbReference>
<reference evidence="12 13" key="1">
    <citation type="submission" date="2022-06" db="EMBL/GenBank/DDBJ databases">
        <authorList>
            <person name="So Y."/>
        </authorList>
    </citation>
    <scope>NUCLEOTIDE SEQUENCE [LARGE SCALE GENOMIC DNA]</scope>
    <source>
        <strain evidence="12 13">STR3</strain>
    </source>
</reference>
<accession>A0ABT1L1Y9</accession>
<keyword evidence="7 12" id="KW-0418">Kinase</keyword>
<dbReference type="InterPro" id="IPR036890">
    <property type="entry name" value="HATPase_C_sf"/>
</dbReference>
<dbReference type="InterPro" id="IPR003594">
    <property type="entry name" value="HATPase_dom"/>
</dbReference>
<feature type="domain" description="Histidine kinase" evidence="11">
    <location>
        <begin position="375"/>
        <end position="594"/>
    </location>
</feature>
<evidence type="ECO:0000256" key="10">
    <source>
        <dbReference type="ARBA" id="ARBA00039401"/>
    </source>
</evidence>
<evidence type="ECO:0000256" key="2">
    <source>
        <dbReference type="ARBA" id="ARBA00004236"/>
    </source>
</evidence>
<keyword evidence="4" id="KW-0597">Phosphoprotein</keyword>
<name>A0ABT1L1Y9_9ACTN</name>
<dbReference type="RefSeq" id="WP_254183183.1">
    <property type="nucleotide sequence ID" value="NZ_JANARS010000011.1"/>
</dbReference>
<dbReference type="SUPFAM" id="SSF55874">
    <property type="entry name" value="ATPase domain of HSP90 chaperone/DNA topoisomerase II/histidine kinase"/>
    <property type="match status" value="1"/>
</dbReference>
<dbReference type="Gene3D" id="3.30.565.10">
    <property type="entry name" value="Histidine kinase-like ATPase, C-terminal domain"/>
    <property type="match status" value="1"/>
</dbReference>
<dbReference type="Pfam" id="PF02518">
    <property type="entry name" value="HATPase_c"/>
    <property type="match status" value="1"/>
</dbReference>
<dbReference type="PANTHER" id="PTHR42878:SF7">
    <property type="entry name" value="SENSOR HISTIDINE KINASE GLRK"/>
    <property type="match status" value="1"/>
</dbReference>
<dbReference type="EC" id="2.7.13.3" evidence="3"/>
<keyword evidence="5" id="KW-0808">Transferase</keyword>
<evidence type="ECO:0000313" key="13">
    <source>
        <dbReference type="Proteomes" id="UP001204524"/>
    </source>
</evidence>
<proteinExistence type="predicted"/>
<comment type="catalytic activity">
    <reaction evidence="1">
        <text>ATP + protein L-histidine = ADP + protein N-phospho-L-histidine.</text>
        <dbReference type="EC" id="2.7.13.3"/>
    </reaction>
</comment>
<dbReference type="InterPro" id="IPR050351">
    <property type="entry name" value="BphY/WalK/GraS-like"/>
</dbReference>
<evidence type="ECO:0000256" key="4">
    <source>
        <dbReference type="ARBA" id="ARBA00022553"/>
    </source>
</evidence>
<evidence type="ECO:0000256" key="3">
    <source>
        <dbReference type="ARBA" id="ARBA00012438"/>
    </source>
</evidence>
<evidence type="ECO:0000256" key="6">
    <source>
        <dbReference type="ARBA" id="ARBA00022741"/>
    </source>
</evidence>
<dbReference type="InterPro" id="IPR004358">
    <property type="entry name" value="Sig_transdc_His_kin-like_C"/>
</dbReference>
<dbReference type="InterPro" id="IPR036097">
    <property type="entry name" value="HisK_dim/P_sf"/>
</dbReference>
<keyword evidence="6" id="KW-0547">Nucleotide-binding</keyword>
<dbReference type="EMBL" id="JANARS010000011">
    <property type="protein sequence ID" value="MCP3424020.1"/>
    <property type="molecule type" value="Genomic_DNA"/>
</dbReference>
<dbReference type="PROSITE" id="PS50109">
    <property type="entry name" value="HIS_KIN"/>
    <property type="match status" value="1"/>
</dbReference>
<dbReference type="Pfam" id="PF00512">
    <property type="entry name" value="HisKA"/>
    <property type="match status" value="1"/>
</dbReference>
<evidence type="ECO:0000259" key="11">
    <source>
        <dbReference type="PROSITE" id="PS50109"/>
    </source>
</evidence>
<dbReference type="InterPro" id="IPR005467">
    <property type="entry name" value="His_kinase_dom"/>
</dbReference>
<evidence type="ECO:0000256" key="7">
    <source>
        <dbReference type="ARBA" id="ARBA00022777"/>
    </source>
</evidence>
<dbReference type="GO" id="GO:0016301">
    <property type="term" value="F:kinase activity"/>
    <property type="evidence" value="ECO:0007669"/>
    <property type="project" value="UniProtKB-KW"/>
</dbReference>
<sequence>MSARDEAGTVMDEDGLWVRPRGRAWGNEAQRAVLHAIAEDVAKRTHYKVVAIEALRSDGYLEFVAIAGDDDARDKMLGQASPLALDHIHQLGVEMGGWRHIPGERLDDVTRAWLDEYGHRPDVPPSGLPGGWDPDDQLVRLLENDDGELRGLLYLDEPHSGLRPTPETVAVINTEAGVLFEAVISIVERELYGEQVRMVTQARRAIESVRPGLGVQDLRSELSRAMAEAMDVATVDVIVAGADVPGLEEDRRHVTELMREQWARRGHVVVERQRTWSTQEESIETPRSLTRLLDVHDLGSGLLVPIGAGDEYLGTLSMGRARDAPRWNASEINAATTVASDVARLLLEARLMERERALNAELRDVNDYRRDMVLTLAHELRNPVSVLFSHLELLALESHSDESRHSLEALDRAARRIEAMVADLMTLASVSDRERGAPSDEVDLSALLRETGDFLAPTASRAGVALDLVVADHLLVTGDAAGLERMVANLVSNAIKYSQEGGRVCLEASPRSVDGTDGVLITCTDTGIGIAAAEVDKVFTPFFRSRSPEARQRPGTGLGLAITERVVSGHDGTIGVDSVLGRGTTFTVWLPVRGPRTTS</sequence>
<dbReference type="SMART" id="SM00388">
    <property type="entry name" value="HisKA"/>
    <property type="match status" value="1"/>
</dbReference>
<dbReference type="PANTHER" id="PTHR42878">
    <property type="entry name" value="TWO-COMPONENT HISTIDINE KINASE"/>
    <property type="match status" value="1"/>
</dbReference>
<dbReference type="SUPFAM" id="SSF47384">
    <property type="entry name" value="Homodimeric domain of signal transducing histidine kinase"/>
    <property type="match status" value="1"/>
</dbReference>
<dbReference type="Gene3D" id="1.10.287.130">
    <property type="match status" value="1"/>
</dbReference>
<organism evidence="12 13">
    <name type="scientific">Nocardioides pinisoli</name>
    <dbReference type="NCBI Taxonomy" id="2950279"/>
    <lineage>
        <taxon>Bacteria</taxon>
        <taxon>Bacillati</taxon>
        <taxon>Actinomycetota</taxon>
        <taxon>Actinomycetes</taxon>
        <taxon>Propionibacteriales</taxon>
        <taxon>Nocardioidaceae</taxon>
        <taxon>Nocardioides</taxon>
    </lineage>
</organism>
<dbReference type="InterPro" id="IPR029016">
    <property type="entry name" value="GAF-like_dom_sf"/>
</dbReference>
<dbReference type="SMART" id="SM00387">
    <property type="entry name" value="HATPase_c"/>
    <property type="match status" value="1"/>
</dbReference>
<evidence type="ECO:0000256" key="1">
    <source>
        <dbReference type="ARBA" id="ARBA00000085"/>
    </source>
</evidence>
<evidence type="ECO:0000256" key="5">
    <source>
        <dbReference type="ARBA" id="ARBA00022679"/>
    </source>
</evidence>
<evidence type="ECO:0000256" key="9">
    <source>
        <dbReference type="ARBA" id="ARBA00023012"/>
    </source>
</evidence>
<keyword evidence="8" id="KW-0067">ATP-binding</keyword>
<protein>
    <recommendedName>
        <fullName evidence="10">Sensor-like histidine kinase SenX3</fullName>
        <ecNumber evidence="3">2.7.13.3</ecNumber>
    </recommendedName>
</protein>
<comment type="subcellular location">
    <subcellularLocation>
        <location evidence="2">Cell membrane</location>
    </subcellularLocation>
</comment>
<dbReference type="InterPro" id="IPR003661">
    <property type="entry name" value="HisK_dim/P_dom"/>
</dbReference>
<gene>
    <name evidence="12" type="ORF">NCI01_19620</name>
</gene>
<dbReference type="Proteomes" id="UP001204524">
    <property type="component" value="Unassembled WGS sequence"/>
</dbReference>
<dbReference type="Gene3D" id="3.30.450.40">
    <property type="match status" value="1"/>
</dbReference>
<keyword evidence="9" id="KW-0902">Two-component regulatory system</keyword>
<keyword evidence="13" id="KW-1185">Reference proteome</keyword>
<comment type="caution">
    <text evidence="12">The sequence shown here is derived from an EMBL/GenBank/DDBJ whole genome shotgun (WGS) entry which is preliminary data.</text>
</comment>